<dbReference type="PATRIC" id="fig|220754.4.peg.1048"/>
<comment type="caution">
    <text evidence="1">The sequence shown here is derived from an EMBL/GenBank/DDBJ whole genome shotgun (WGS) entry which is preliminary data.</text>
</comment>
<protein>
    <submittedName>
        <fullName evidence="1">Uncharacterized protein</fullName>
    </submittedName>
</protein>
<proteinExistence type="predicted"/>
<keyword evidence="2" id="KW-1185">Reference proteome</keyword>
<evidence type="ECO:0000313" key="1">
    <source>
        <dbReference type="EMBL" id="KIL51148.1"/>
    </source>
</evidence>
<dbReference type="OrthoDB" id="1913674at2"/>
<gene>
    <name evidence="1" type="ORF">KR50_10290</name>
</gene>
<dbReference type="EMBL" id="JXRR01000008">
    <property type="protein sequence ID" value="KIL51148.1"/>
    <property type="molecule type" value="Genomic_DNA"/>
</dbReference>
<sequence length="71" mass="8243">MKNSRYGVHEIVDLRELLNFNWSCLSEAKQRVQVIKDEDLKKLAEESILQLTVSIDKMNEFISASATRMTQ</sequence>
<name>A0A0C2W555_9BACL</name>
<dbReference type="Proteomes" id="UP000031972">
    <property type="component" value="Unassembled WGS sequence"/>
</dbReference>
<evidence type="ECO:0000313" key="2">
    <source>
        <dbReference type="Proteomes" id="UP000031972"/>
    </source>
</evidence>
<reference evidence="1 2" key="1">
    <citation type="submission" date="2015-01" db="EMBL/GenBank/DDBJ databases">
        <title>Jeotgalibacillus campisalis genome sequencing.</title>
        <authorList>
            <person name="Goh K.M."/>
            <person name="Chan K.-G."/>
            <person name="Yaakop A.S."/>
            <person name="Ee R."/>
            <person name="Gan H.M."/>
            <person name="Chan C.S."/>
        </authorList>
    </citation>
    <scope>NUCLEOTIDE SEQUENCE [LARGE SCALE GENOMIC DNA]</scope>
    <source>
        <strain evidence="1 2">SF-57</strain>
    </source>
</reference>
<organism evidence="1 2">
    <name type="scientific">Jeotgalibacillus campisalis</name>
    <dbReference type="NCBI Taxonomy" id="220754"/>
    <lineage>
        <taxon>Bacteria</taxon>
        <taxon>Bacillati</taxon>
        <taxon>Bacillota</taxon>
        <taxon>Bacilli</taxon>
        <taxon>Bacillales</taxon>
        <taxon>Caryophanaceae</taxon>
        <taxon>Jeotgalibacillus</taxon>
    </lineage>
</organism>
<dbReference type="RefSeq" id="WP_041055556.1">
    <property type="nucleotide sequence ID" value="NZ_JXRR01000008.1"/>
</dbReference>
<dbReference type="AlphaFoldDB" id="A0A0C2W555"/>
<accession>A0A0C2W555</accession>